<feature type="coiled-coil region" evidence="1">
    <location>
        <begin position="53"/>
        <end position="91"/>
    </location>
</feature>
<keyword evidence="1" id="KW-0175">Coiled coil</keyword>
<dbReference type="AlphaFoldDB" id="X6NL30"/>
<dbReference type="Proteomes" id="UP000023152">
    <property type="component" value="Unassembled WGS sequence"/>
</dbReference>
<protein>
    <submittedName>
        <fullName evidence="2">Uncharacterized protein</fullName>
    </submittedName>
</protein>
<evidence type="ECO:0000313" key="3">
    <source>
        <dbReference type="Proteomes" id="UP000023152"/>
    </source>
</evidence>
<evidence type="ECO:0000256" key="1">
    <source>
        <dbReference type="SAM" id="Coils"/>
    </source>
</evidence>
<name>X6NL30_RETFI</name>
<sequence length="114" mass="13619">MENDFTNISVVFDEQDLLLKLIGCPPQLLFQCAQMALEFWDAQRKKNMCIQKKDEIKKEFEELKTSCQNSKLQHEAENQSLQIKLQNLQTIQSLQTDTHEKERQCDKYRMFLYI</sequence>
<reference evidence="2 3" key="1">
    <citation type="journal article" date="2013" name="Curr. Biol.">
        <title>The Genome of the Foraminiferan Reticulomyxa filosa.</title>
        <authorList>
            <person name="Glockner G."/>
            <person name="Hulsmann N."/>
            <person name="Schleicher M."/>
            <person name="Noegel A.A."/>
            <person name="Eichinger L."/>
            <person name="Gallinger C."/>
            <person name="Pawlowski J."/>
            <person name="Sierra R."/>
            <person name="Euteneuer U."/>
            <person name="Pillet L."/>
            <person name="Moustafa A."/>
            <person name="Platzer M."/>
            <person name="Groth M."/>
            <person name="Szafranski K."/>
            <person name="Schliwa M."/>
        </authorList>
    </citation>
    <scope>NUCLEOTIDE SEQUENCE [LARGE SCALE GENOMIC DNA]</scope>
</reference>
<evidence type="ECO:0000313" key="2">
    <source>
        <dbReference type="EMBL" id="ETO26990.1"/>
    </source>
</evidence>
<proteinExistence type="predicted"/>
<accession>X6NL30</accession>
<gene>
    <name evidence="2" type="ORF">RFI_10142</name>
</gene>
<comment type="caution">
    <text evidence="2">The sequence shown here is derived from an EMBL/GenBank/DDBJ whole genome shotgun (WGS) entry which is preliminary data.</text>
</comment>
<organism evidence="2 3">
    <name type="scientific">Reticulomyxa filosa</name>
    <dbReference type="NCBI Taxonomy" id="46433"/>
    <lineage>
        <taxon>Eukaryota</taxon>
        <taxon>Sar</taxon>
        <taxon>Rhizaria</taxon>
        <taxon>Retaria</taxon>
        <taxon>Foraminifera</taxon>
        <taxon>Monothalamids</taxon>
        <taxon>Reticulomyxidae</taxon>
        <taxon>Reticulomyxa</taxon>
    </lineage>
</organism>
<dbReference type="EMBL" id="ASPP01007528">
    <property type="protein sequence ID" value="ETO26990.1"/>
    <property type="molecule type" value="Genomic_DNA"/>
</dbReference>
<keyword evidence="3" id="KW-1185">Reference proteome</keyword>